<name>A0A4V3D658_9BACI</name>
<dbReference type="AlphaFoldDB" id="A0A4V3D658"/>
<accession>A0A4V3D658</accession>
<organism evidence="1 2">
    <name type="scientific">Aureibacillus halotolerans</name>
    <dbReference type="NCBI Taxonomy" id="1508390"/>
    <lineage>
        <taxon>Bacteria</taxon>
        <taxon>Bacillati</taxon>
        <taxon>Bacillota</taxon>
        <taxon>Bacilli</taxon>
        <taxon>Bacillales</taxon>
        <taxon>Bacillaceae</taxon>
        <taxon>Aureibacillus</taxon>
    </lineage>
</organism>
<dbReference type="Pfam" id="PF20092">
    <property type="entry name" value="DUF6483"/>
    <property type="match status" value="1"/>
</dbReference>
<comment type="caution">
    <text evidence="1">The sequence shown here is derived from an EMBL/GenBank/DDBJ whole genome shotgun (WGS) entry which is preliminary data.</text>
</comment>
<proteinExistence type="predicted"/>
<dbReference type="Proteomes" id="UP000295632">
    <property type="component" value="Unassembled WGS sequence"/>
</dbReference>
<evidence type="ECO:0000313" key="2">
    <source>
        <dbReference type="Proteomes" id="UP000295632"/>
    </source>
</evidence>
<gene>
    <name evidence="1" type="ORF">EV213_101126</name>
</gene>
<sequence length="219" mass="24585">MHRDDFIMRMFQSAVAMAAKIAGLRTERNKAEIDAMLNEAMKGVSGMSRKTIGLLPPAELESMFSSREDQAERATGLALLLIEEGDSHEVFDESEAAYEDYIRALTLVLPVVLNGSSAVREQLHYTVDGLIERLKNYPSTSGWPLRTVDYFETIHQRYDLAENVLFAIAELAPTPEIFSRGETFYTSRLAESAEALNKGQLPKDEAIDGWKDFQALFKN</sequence>
<dbReference type="EMBL" id="SNYJ01000001">
    <property type="protein sequence ID" value="TDQ42697.1"/>
    <property type="molecule type" value="Genomic_DNA"/>
</dbReference>
<dbReference type="OrthoDB" id="1905743at2"/>
<keyword evidence="2" id="KW-1185">Reference proteome</keyword>
<evidence type="ECO:0000313" key="1">
    <source>
        <dbReference type="EMBL" id="TDQ42697.1"/>
    </source>
</evidence>
<reference evidence="1 2" key="1">
    <citation type="submission" date="2019-03" db="EMBL/GenBank/DDBJ databases">
        <title>Genomic Encyclopedia of Type Strains, Phase IV (KMG-IV): sequencing the most valuable type-strain genomes for metagenomic binning, comparative biology and taxonomic classification.</title>
        <authorList>
            <person name="Goeker M."/>
        </authorList>
    </citation>
    <scope>NUCLEOTIDE SEQUENCE [LARGE SCALE GENOMIC DNA]</scope>
    <source>
        <strain evidence="1 2">DSM 28697</strain>
    </source>
</reference>
<dbReference type="RefSeq" id="WP_133578538.1">
    <property type="nucleotide sequence ID" value="NZ_SNYJ01000001.1"/>
</dbReference>
<protein>
    <submittedName>
        <fullName evidence="1">Uncharacterized protein</fullName>
    </submittedName>
</protein>
<dbReference type="InterPro" id="IPR045507">
    <property type="entry name" value="DUF6483"/>
</dbReference>